<dbReference type="RefSeq" id="WP_048472047.1">
    <property type="nucleotide sequence ID" value="NZ_JYNL01000063.1"/>
</dbReference>
<dbReference type="InterPro" id="IPR011964">
    <property type="entry name" value="YVTN_b-propeller_repeat"/>
</dbReference>
<dbReference type="STRING" id="37916.MCHLDSM_04774"/>
<dbReference type="InterPro" id="IPR051200">
    <property type="entry name" value="Host-pathogen_enzymatic-act"/>
</dbReference>
<protein>
    <submittedName>
        <fullName evidence="3">Lactonase, 7-bladed beta-propeller</fullName>
    </submittedName>
</protein>
<dbReference type="PANTHER" id="PTHR47197">
    <property type="entry name" value="PROTEIN NIRF"/>
    <property type="match status" value="1"/>
</dbReference>
<dbReference type="PANTHER" id="PTHR47197:SF3">
    <property type="entry name" value="DIHYDRO-HEME D1 DEHYDROGENASE"/>
    <property type="match status" value="1"/>
</dbReference>
<dbReference type="Gene3D" id="2.130.10.10">
    <property type="entry name" value="YVTN repeat-like/Quinoprotein amine dehydrogenase"/>
    <property type="match status" value="2"/>
</dbReference>
<keyword evidence="2" id="KW-0732">Signal</keyword>
<feature type="signal peptide" evidence="2">
    <location>
        <begin position="1"/>
        <end position="24"/>
    </location>
</feature>
<comment type="caution">
    <text evidence="3">The sequence shown here is derived from an EMBL/GenBank/DDBJ whole genome shotgun (WGS) entry which is preliminary data.</text>
</comment>
<feature type="region of interest" description="Disordered" evidence="1">
    <location>
        <begin position="333"/>
        <end position="370"/>
    </location>
</feature>
<evidence type="ECO:0000313" key="3">
    <source>
        <dbReference type="EMBL" id="KMO71055.1"/>
    </source>
</evidence>
<feature type="compositionally biased region" description="Polar residues" evidence="1">
    <location>
        <begin position="335"/>
        <end position="370"/>
    </location>
</feature>
<gene>
    <name evidence="3" type="ORF">MCHLDSM_04774</name>
</gene>
<dbReference type="NCBIfam" id="TIGR02276">
    <property type="entry name" value="beta_rpt_yvtn"/>
    <property type="match status" value="1"/>
</dbReference>
<evidence type="ECO:0000256" key="2">
    <source>
        <dbReference type="SAM" id="SignalP"/>
    </source>
</evidence>
<dbReference type="PATRIC" id="fig|37916.4.peg.4779"/>
<proteinExistence type="predicted"/>
<name>A0A0J6VJ97_9MYCO</name>
<dbReference type="InterPro" id="IPR011048">
    <property type="entry name" value="Haem_d1_sf"/>
</dbReference>
<evidence type="ECO:0000256" key="1">
    <source>
        <dbReference type="SAM" id="MobiDB-lite"/>
    </source>
</evidence>
<sequence precursor="true">MNIRLVAAAAVVTLAAALAGCSGATTVSPKQPQTTTAPVGTSRAVSGSVWVADEGGESLTVVDAATNTVAMTVTGIKGPHNVQIGRAGATVYAVSEGNTVMAIDAATYTVAAVAATGSAPAHVIEAPNGKVYVSNSGDGTVSVYQARGLEATGRIDLGGMPHGLRPAAGGSLIVVANTMAGTVDLIDPANDRFLGSVPVGPGPAQVAVTADGRYAYAGITDPPAVVKVDLTARKVVGTAQVSAAPAQVYLTPDEATVLSADQGTAEKPGHALSVIDTAAMTIRGTVGTGSGPHGVVIDTSGTRAWVTNTYDNTVSVIDLPSRSIVATIAVGTGPSGVSYTSRPPAASGTTTATLDIPAQSPSVQDHTAHH</sequence>
<reference evidence="3 4" key="1">
    <citation type="journal article" date="2015" name="Genome Biol. Evol.">
        <title>Characterization of Three Mycobacterium spp. with Potential Use in Bioremediation by Genome Sequencing and Comparative Genomics.</title>
        <authorList>
            <person name="Das S."/>
            <person name="Pettersson B.M."/>
            <person name="Behra P.R."/>
            <person name="Ramesh M."/>
            <person name="Dasgupta S."/>
            <person name="Bhattacharya A."/>
            <person name="Kirsebom L.A."/>
        </authorList>
    </citation>
    <scope>NUCLEOTIDE SEQUENCE [LARGE SCALE GENOMIC DNA]</scope>
    <source>
        <strain evidence="3 4">DSM 43826</strain>
    </source>
</reference>
<dbReference type="SUPFAM" id="SSF51004">
    <property type="entry name" value="C-terminal (heme d1) domain of cytochrome cd1-nitrite reductase"/>
    <property type="match status" value="1"/>
</dbReference>
<evidence type="ECO:0000313" key="4">
    <source>
        <dbReference type="Proteomes" id="UP000036513"/>
    </source>
</evidence>
<dbReference type="SMR" id="A0A0J6VJ97"/>
<dbReference type="Proteomes" id="UP000036513">
    <property type="component" value="Unassembled WGS sequence"/>
</dbReference>
<feature type="chain" id="PRO_5005282878" evidence="2">
    <location>
        <begin position="25"/>
        <end position="370"/>
    </location>
</feature>
<dbReference type="PROSITE" id="PS51257">
    <property type="entry name" value="PROKAR_LIPOPROTEIN"/>
    <property type="match status" value="1"/>
</dbReference>
<dbReference type="AlphaFoldDB" id="A0A0J6VJ97"/>
<dbReference type="EMBL" id="JYNL01000063">
    <property type="protein sequence ID" value="KMO71055.1"/>
    <property type="molecule type" value="Genomic_DNA"/>
</dbReference>
<organism evidence="3 4">
    <name type="scientific">Mycolicibacterium chlorophenolicum</name>
    <dbReference type="NCBI Taxonomy" id="37916"/>
    <lineage>
        <taxon>Bacteria</taxon>
        <taxon>Bacillati</taxon>
        <taxon>Actinomycetota</taxon>
        <taxon>Actinomycetes</taxon>
        <taxon>Mycobacteriales</taxon>
        <taxon>Mycobacteriaceae</taxon>
        <taxon>Mycolicibacterium</taxon>
    </lineage>
</organism>
<accession>A0A0J6VJ97</accession>
<keyword evidence="4" id="KW-1185">Reference proteome</keyword>
<dbReference type="InterPro" id="IPR015943">
    <property type="entry name" value="WD40/YVTN_repeat-like_dom_sf"/>
</dbReference>